<gene>
    <name evidence="3" type="ORF">C7384_10349</name>
</gene>
<name>A0A2U1DBH8_9LACO</name>
<accession>A0A2U1DBH8</accession>
<dbReference type="EMBL" id="QEKT01000003">
    <property type="protein sequence ID" value="PVY85030.1"/>
    <property type="molecule type" value="Genomic_DNA"/>
</dbReference>
<protein>
    <recommendedName>
        <fullName evidence="2">Cytokinin riboside 5'-monophosphate phosphoribohydrolase</fullName>
        <ecNumber evidence="2">3.2.2.n1</ecNumber>
    </recommendedName>
</protein>
<sequence length="190" mass="20647">MKQIESIAVYCGASTGNKVSYQTATKELAQWLVNNHLALVYGGGGFGLMGILGSTVLALGGHVPGVIPQELYDRGTALPQLKDLTVVADMSTRKKTMLAKADACIALPGGPGTLEEIAEAFSWALLGDNANPCIFYNVAGYFDVLEKFFDEMVQAGFLSKNNRAALFFSDSLAEIWDFMQDYQTPEIRKY</sequence>
<dbReference type="EC" id="3.2.2.n1" evidence="2"/>
<dbReference type="InterPro" id="IPR031100">
    <property type="entry name" value="LOG_fam"/>
</dbReference>
<dbReference type="SUPFAM" id="SSF102405">
    <property type="entry name" value="MCP/YpsA-like"/>
    <property type="match status" value="1"/>
</dbReference>
<dbReference type="GO" id="GO:0005829">
    <property type="term" value="C:cytosol"/>
    <property type="evidence" value="ECO:0007669"/>
    <property type="project" value="TreeGrafter"/>
</dbReference>
<dbReference type="Pfam" id="PF03641">
    <property type="entry name" value="Lysine_decarbox"/>
    <property type="match status" value="1"/>
</dbReference>
<keyword evidence="4" id="KW-1185">Reference proteome</keyword>
<proteinExistence type="inferred from homology"/>
<dbReference type="PANTHER" id="PTHR31223:SF70">
    <property type="entry name" value="LOG FAMILY PROTEIN YJL055W"/>
    <property type="match status" value="1"/>
</dbReference>
<dbReference type="NCBIfam" id="TIGR00730">
    <property type="entry name" value="Rossman fold protein, TIGR00730 family"/>
    <property type="match status" value="1"/>
</dbReference>
<dbReference type="Gene3D" id="3.40.50.450">
    <property type="match status" value="1"/>
</dbReference>
<dbReference type="Proteomes" id="UP000245433">
    <property type="component" value="Unassembled WGS sequence"/>
</dbReference>
<comment type="similarity">
    <text evidence="1 2">Belongs to the LOG family.</text>
</comment>
<dbReference type="GO" id="GO:0009691">
    <property type="term" value="P:cytokinin biosynthetic process"/>
    <property type="evidence" value="ECO:0007669"/>
    <property type="project" value="UniProtKB-UniRule"/>
</dbReference>
<comment type="caution">
    <text evidence="3">The sequence shown here is derived from an EMBL/GenBank/DDBJ whole genome shotgun (WGS) entry which is preliminary data.</text>
</comment>
<reference evidence="3 4" key="1">
    <citation type="submission" date="2018-04" db="EMBL/GenBank/DDBJ databases">
        <title>Genomic Encyclopedia of Type Strains, Phase IV (KMG-IV): sequencing the most valuable type-strain genomes for metagenomic binning, comparative biology and taxonomic classification.</title>
        <authorList>
            <person name="Goeker M."/>
        </authorList>
    </citation>
    <scope>NUCLEOTIDE SEQUENCE [LARGE SCALE GENOMIC DNA]</scope>
    <source>
        <strain evidence="3 4">DSM 28795</strain>
    </source>
</reference>
<dbReference type="GO" id="GO:0016799">
    <property type="term" value="F:hydrolase activity, hydrolyzing N-glycosyl compounds"/>
    <property type="evidence" value="ECO:0007669"/>
    <property type="project" value="TreeGrafter"/>
</dbReference>
<organism evidence="3 4">
    <name type="scientific">Convivina intestini</name>
    <dbReference type="NCBI Taxonomy" id="1505726"/>
    <lineage>
        <taxon>Bacteria</taxon>
        <taxon>Bacillati</taxon>
        <taxon>Bacillota</taxon>
        <taxon>Bacilli</taxon>
        <taxon>Lactobacillales</taxon>
        <taxon>Lactobacillaceae</taxon>
        <taxon>Convivina</taxon>
    </lineage>
</organism>
<evidence type="ECO:0000256" key="2">
    <source>
        <dbReference type="RuleBase" id="RU363015"/>
    </source>
</evidence>
<dbReference type="AlphaFoldDB" id="A0A2U1DBH8"/>
<dbReference type="PANTHER" id="PTHR31223">
    <property type="entry name" value="LOG FAMILY PROTEIN YJL055W"/>
    <property type="match status" value="1"/>
</dbReference>
<evidence type="ECO:0000313" key="4">
    <source>
        <dbReference type="Proteomes" id="UP000245433"/>
    </source>
</evidence>
<dbReference type="InterPro" id="IPR005269">
    <property type="entry name" value="LOG"/>
</dbReference>
<evidence type="ECO:0000256" key="1">
    <source>
        <dbReference type="ARBA" id="ARBA00006763"/>
    </source>
</evidence>
<evidence type="ECO:0000313" key="3">
    <source>
        <dbReference type="EMBL" id="PVY85030.1"/>
    </source>
</evidence>
<keyword evidence="2" id="KW-0378">Hydrolase</keyword>
<keyword evidence="2" id="KW-0203">Cytokinin biosynthesis</keyword>